<proteinExistence type="predicted"/>
<dbReference type="AlphaFoldDB" id="A0A1W0E691"/>
<evidence type="ECO:0000313" key="1">
    <source>
        <dbReference type="EMBL" id="OQS54738.1"/>
    </source>
</evidence>
<dbReference type="VEuPathDB" id="MicrosporidiaDB:EHP00_1727"/>
<sequence>MILKSCNSIISDTEKDIAKKIEDNDDVTVKKIKMNQNEGISILDLYREKLTFLKPKKTRYILPEIKTKNRIINTRKELSDILEDYFKLEDNCKNRNEDPMHYILESFSKILSKLNSIDAIKLYTKINESLQSKNKILYLKKDLVDLEKNDFSKYKVSLEELSKLLDLYKIVLKYNGITNKHYGVLFNYTQKDFAEKKDLTNKKAENPLRFLGWIKDHFVKEKEQEEFFKGQIFNTLAKKVIYLLYKNSILDVESIINDILIFSEKEEKITNQDVLLVVYELEQKGIIQYNRILGTIQFKN</sequence>
<dbReference type="EMBL" id="MNPJ01000017">
    <property type="protein sequence ID" value="OQS54738.1"/>
    <property type="molecule type" value="Genomic_DNA"/>
</dbReference>
<dbReference type="Proteomes" id="UP000192758">
    <property type="component" value="Unassembled WGS sequence"/>
</dbReference>
<accession>A0A1W0E691</accession>
<evidence type="ECO:0000313" key="2">
    <source>
        <dbReference type="Proteomes" id="UP000192758"/>
    </source>
</evidence>
<protein>
    <submittedName>
        <fullName evidence="1">Uncharacterized protein</fullName>
    </submittedName>
</protein>
<name>A0A1W0E691_9MICR</name>
<reference evidence="1 2" key="1">
    <citation type="journal article" date="2017" name="Environ. Microbiol.">
        <title>Decay of the glycolytic pathway and adaptation to intranuclear parasitism within Enterocytozoonidae microsporidia.</title>
        <authorList>
            <person name="Wiredu Boakye D."/>
            <person name="Jaroenlak P."/>
            <person name="Prachumwat A."/>
            <person name="Williams T.A."/>
            <person name="Bateman K.S."/>
            <person name="Itsathitphaisarn O."/>
            <person name="Sritunyalucksana K."/>
            <person name="Paszkiewicz K.H."/>
            <person name="Moore K.A."/>
            <person name="Stentiford G.D."/>
            <person name="Williams B.A."/>
        </authorList>
    </citation>
    <scope>NUCLEOTIDE SEQUENCE [LARGE SCALE GENOMIC DNA]</scope>
    <source>
        <strain evidence="1 2">TH1</strain>
    </source>
</reference>
<gene>
    <name evidence="1" type="ORF">EHP00_1727</name>
</gene>
<comment type="caution">
    <text evidence="1">The sequence shown here is derived from an EMBL/GenBank/DDBJ whole genome shotgun (WGS) entry which is preliminary data.</text>
</comment>
<keyword evidence="2" id="KW-1185">Reference proteome</keyword>
<organism evidence="1 2">
    <name type="scientific">Ecytonucleospora hepatopenaei</name>
    <dbReference type="NCBI Taxonomy" id="646526"/>
    <lineage>
        <taxon>Eukaryota</taxon>
        <taxon>Fungi</taxon>
        <taxon>Fungi incertae sedis</taxon>
        <taxon>Microsporidia</taxon>
        <taxon>Enterocytozoonidae</taxon>
        <taxon>Ecytonucleospora</taxon>
    </lineage>
</organism>